<protein>
    <submittedName>
        <fullName evidence="1">Uncharacterized protein</fullName>
    </submittedName>
</protein>
<name>A0A165DD56_EXIGL</name>
<proteinExistence type="predicted"/>
<dbReference type="EMBL" id="KV426233">
    <property type="protein sequence ID" value="KZV84267.1"/>
    <property type="molecule type" value="Genomic_DNA"/>
</dbReference>
<accession>A0A165DD56</accession>
<reference evidence="1 2" key="1">
    <citation type="journal article" date="2016" name="Mol. Biol. Evol.">
        <title>Comparative Genomics of Early-Diverging Mushroom-Forming Fungi Provides Insights into the Origins of Lignocellulose Decay Capabilities.</title>
        <authorList>
            <person name="Nagy L.G."/>
            <person name="Riley R."/>
            <person name="Tritt A."/>
            <person name="Adam C."/>
            <person name="Daum C."/>
            <person name="Floudas D."/>
            <person name="Sun H."/>
            <person name="Yadav J.S."/>
            <person name="Pangilinan J."/>
            <person name="Larsson K.H."/>
            <person name="Matsuura K."/>
            <person name="Barry K."/>
            <person name="Labutti K."/>
            <person name="Kuo R."/>
            <person name="Ohm R.A."/>
            <person name="Bhattacharya S.S."/>
            <person name="Shirouzu T."/>
            <person name="Yoshinaga Y."/>
            <person name="Martin F.M."/>
            <person name="Grigoriev I.V."/>
            <person name="Hibbett D.S."/>
        </authorList>
    </citation>
    <scope>NUCLEOTIDE SEQUENCE [LARGE SCALE GENOMIC DNA]</scope>
    <source>
        <strain evidence="1 2">HHB12029</strain>
    </source>
</reference>
<gene>
    <name evidence="1" type="ORF">EXIGLDRAFT_776744</name>
</gene>
<sequence>MDTPGPNFAADQEAVLLEPMRRLYPTPGPDDGTPSNDPGTQVTRAVHAECVLAVIDPPDRYPYVHYIATSEPSCLLCFRLFEAWRRSHYLLRGVYLRGLTGRAPSMWATPDLFSVYQYLLLLPELWCNFAAAMDVMYQRRQSPSARERGRIAGGEKPETPEERVYRKKARIARELASIPMYERHGLRRMLIRLEDYEKLQQDPDSD</sequence>
<keyword evidence="2" id="KW-1185">Reference proteome</keyword>
<dbReference type="InParanoid" id="A0A165DD56"/>
<dbReference type="AlphaFoldDB" id="A0A165DD56"/>
<evidence type="ECO:0000313" key="1">
    <source>
        <dbReference type="EMBL" id="KZV84267.1"/>
    </source>
</evidence>
<evidence type="ECO:0000313" key="2">
    <source>
        <dbReference type="Proteomes" id="UP000077266"/>
    </source>
</evidence>
<dbReference type="Proteomes" id="UP000077266">
    <property type="component" value="Unassembled WGS sequence"/>
</dbReference>
<organism evidence="1 2">
    <name type="scientific">Exidia glandulosa HHB12029</name>
    <dbReference type="NCBI Taxonomy" id="1314781"/>
    <lineage>
        <taxon>Eukaryota</taxon>
        <taxon>Fungi</taxon>
        <taxon>Dikarya</taxon>
        <taxon>Basidiomycota</taxon>
        <taxon>Agaricomycotina</taxon>
        <taxon>Agaricomycetes</taxon>
        <taxon>Auriculariales</taxon>
        <taxon>Exidiaceae</taxon>
        <taxon>Exidia</taxon>
    </lineage>
</organism>